<evidence type="ECO:0008006" key="3">
    <source>
        <dbReference type="Google" id="ProtNLM"/>
    </source>
</evidence>
<dbReference type="Proteomes" id="UP001500167">
    <property type="component" value="Unassembled WGS sequence"/>
</dbReference>
<accession>A0ABP8AM60</accession>
<protein>
    <recommendedName>
        <fullName evidence="3">DUF4836 domain-containing protein</fullName>
    </recommendedName>
</protein>
<name>A0ABP8AM60_9SPHI</name>
<gene>
    <name evidence="1" type="ORF">GCM10022218_49400</name>
</gene>
<proteinExistence type="predicted"/>
<evidence type="ECO:0000313" key="1">
    <source>
        <dbReference type="EMBL" id="GAA4186277.1"/>
    </source>
</evidence>
<dbReference type="RefSeq" id="WP_346089010.1">
    <property type="nucleotide sequence ID" value="NZ_BAAAZK010000010.1"/>
</dbReference>
<reference evidence="2" key="1">
    <citation type="journal article" date="2019" name="Int. J. Syst. Evol. Microbiol.">
        <title>The Global Catalogue of Microorganisms (GCM) 10K type strain sequencing project: providing services to taxonomists for standard genome sequencing and annotation.</title>
        <authorList>
            <consortium name="The Broad Institute Genomics Platform"/>
            <consortium name="The Broad Institute Genome Sequencing Center for Infectious Disease"/>
            <person name="Wu L."/>
            <person name="Ma J."/>
        </authorList>
    </citation>
    <scope>NUCLEOTIDE SEQUENCE [LARGE SCALE GENOMIC DNA]</scope>
    <source>
        <strain evidence="2">JCM 16722</strain>
    </source>
</reference>
<keyword evidence="2" id="KW-1185">Reference proteome</keyword>
<evidence type="ECO:0000313" key="2">
    <source>
        <dbReference type="Proteomes" id="UP001500167"/>
    </source>
</evidence>
<comment type="caution">
    <text evidence="1">The sequence shown here is derived from an EMBL/GenBank/DDBJ whole genome shotgun (WGS) entry which is preliminary data.</text>
</comment>
<dbReference type="EMBL" id="BAAAZK010000010">
    <property type="protein sequence ID" value="GAA4186277.1"/>
    <property type="molecule type" value="Genomic_DNA"/>
</dbReference>
<sequence>MKSKILLTGLACLSLMVTVKSQDLVKLIPEDAEVIAAFNVKDIVQKANANKLNELLQKAGLFKQLEKSGASVGNDIKNLGIDLSQTAYFYNRKTDSVSFLEFIFPLSNKVQFEKLLHDVGEPKPIANGYSSIGTKAGSVLVYNDRVARFISSTMSTTFFENDSVANRYGIKKVAYMAPAADAYSPELDSPTEVADSAAAVLDSAAVAIGWEEGEKEIEPLSPPIIVESTPDTVLANVEAAVPMTVDVAPEEMHDPSYYDSLYTEYENQNRKNDSIRNALRDQWLMGEATRLLSASYKPLSVSDQEKVLKNLGLIRLYVPHVEELYRGLMPYKTIPYLYMGINMDKFKTGYQDGMLDLLQDGNVLRLRGSVGLDRDLAEMSKRLYARKPNGKFNKYLTDKTLGFFNVNINSEAYLRDIPSYTAKYYSGLLGPQQDLVEWGLMALEIALDEKAIAQVMPGDHLFVVNGLRKFRKEYIDYSYDDDYNATEVKKTKDETLPVFIWMFTSKDQRLFRKGLDLAVAKTFGKIQDGIYAFSSKKRLDFPMYVLLKDDLVMVSNDSLSLHDIRQNKTAGSANKDFIKLMKQNKMSAAIDLQKLPAMLKEMGVSPGKQWEQTMAQLNQYGSTAITSKGIVGNRMEAEISTKLPETKEGAIGYMIDQILREIGK</sequence>
<organism evidence="1 2">
    <name type="scientific">Sphingobacterium ginsenosidimutans</name>
    <dbReference type="NCBI Taxonomy" id="687845"/>
    <lineage>
        <taxon>Bacteria</taxon>
        <taxon>Pseudomonadati</taxon>
        <taxon>Bacteroidota</taxon>
        <taxon>Sphingobacteriia</taxon>
        <taxon>Sphingobacteriales</taxon>
        <taxon>Sphingobacteriaceae</taxon>
        <taxon>Sphingobacterium</taxon>
    </lineage>
</organism>